<dbReference type="InterPro" id="IPR021440">
    <property type="entry name" value="DUF3089"/>
</dbReference>
<reference evidence="1 2" key="1">
    <citation type="journal article" date="2019" name="Int. J. Syst. Evol. Microbiol.">
        <title>The Global Catalogue of Microorganisms (GCM) 10K type strain sequencing project: providing services to taxonomists for standard genome sequencing and annotation.</title>
        <authorList>
            <consortium name="The Broad Institute Genomics Platform"/>
            <consortium name="The Broad Institute Genome Sequencing Center for Infectious Disease"/>
            <person name="Wu L."/>
            <person name="Ma J."/>
        </authorList>
    </citation>
    <scope>NUCLEOTIDE SEQUENCE [LARGE SCALE GENOMIC DNA]</scope>
    <source>
        <strain evidence="1 2">JCM 13476</strain>
    </source>
</reference>
<comment type="caution">
    <text evidence="1">The sequence shown here is derived from an EMBL/GenBank/DDBJ whole genome shotgun (WGS) entry which is preliminary data.</text>
</comment>
<dbReference type="Pfam" id="PF11288">
    <property type="entry name" value="DUF3089"/>
    <property type="match status" value="1"/>
</dbReference>
<evidence type="ECO:0000313" key="1">
    <source>
        <dbReference type="EMBL" id="GAA0394075.1"/>
    </source>
</evidence>
<dbReference type="Proteomes" id="UP001500791">
    <property type="component" value="Unassembled WGS sequence"/>
</dbReference>
<dbReference type="SUPFAM" id="SSF53474">
    <property type="entry name" value="alpha/beta-Hydrolases"/>
    <property type="match status" value="1"/>
</dbReference>
<proteinExistence type="predicted"/>
<name>A0ABN0YG74_9CAUL</name>
<organism evidence="1 2">
    <name type="scientific">Brevundimonas terrae</name>
    <dbReference type="NCBI Taxonomy" id="363631"/>
    <lineage>
        <taxon>Bacteria</taxon>
        <taxon>Pseudomonadati</taxon>
        <taxon>Pseudomonadota</taxon>
        <taxon>Alphaproteobacteria</taxon>
        <taxon>Caulobacterales</taxon>
        <taxon>Caulobacteraceae</taxon>
        <taxon>Brevundimonas</taxon>
    </lineage>
</organism>
<dbReference type="InterPro" id="IPR029058">
    <property type="entry name" value="AB_hydrolase_fold"/>
</dbReference>
<accession>A0ABN0YG74</accession>
<keyword evidence="2" id="KW-1185">Reference proteome</keyword>
<evidence type="ECO:0000313" key="2">
    <source>
        <dbReference type="Proteomes" id="UP001500791"/>
    </source>
</evidence>
<gene>
    <name evidence="1" type="ORF">GCM10009093_20850</name>
</gene>
<dbReference type="EMBL" id="BAAAEJ010000007">
    <property type="protein sequence ID" value="GAA0394075.1"/>
    <property type="molecule type" value="Genomic_DNA"/>
</dbReference>
<protein>
    <submittedName>
        <fullName evidence="1">DUF3089 domain-containing protein</fullName>
    </submittedName>
</protein>
<sequence length="347" mass="38718">MVWRGDIVRAALDPQVPFQTYTPPDAPDYARADSWALRDVKIAGAEDAAVFFVHSTTFDGGHEWNGRIGDEKADAYLERIVLPNFAGPFAMAGSVSVPKYRQGSLYSRLTLRDDAREARAFAYRDIEAAFDHWIARHPQGPIVLVGVEQGAELLARLLRDRVAKDAALRDRLVAAYMMDAMIPRDAIDLPVCSRREESGCLVAWSMVDEGKSGAIPRRQRRALFWDERGQLVESGNRPIICVNPVSGSSDEVKTEARRHLGAANAAGLEWGVRPAFIDRVVEAQCREGFLRNTPLNSESFRENRSWTDRRKAKPYNLFYADTMADVQARLAAWHAKKATTFSASPPA</sequence>
<dbReference type="RefSeq" id="WP_343795022.1">
    <property type="nucleotide sequence ID" value="NZ_BAAAEJ010000007.1"/>
</dbReference>